<evidence type="ECO:0000256" key="8">
    <source>
        <dbReference type="ARBA" id="ARBA00023136"/>
    </source>
</evidence>
<evidence type="ECO:0000313" key="13">
    <source>
        <dbReference type="RefSeq" id="XP_031753075.1"/>
    </source>
</evidence>
<proteinExistence type="inferred from homology"/>
<evidence type="ECO:0000256" key="2">
    <source>
        <dbReference type="ARBA" id="ARBA00022448"/>
    </source>
</evidence>
<evidence type="ECO:0000256" key="6">
    <source>
        <dbReference type="ARBA" id="ARBA00023053"/>
    </source>
</evidence>
<comment type="subcellular location">
    <subcellularLocation>
        <location evidence="1">Membrane</location>
        <topology evidence="1">Multi-pass membrane protein</topology>
    </subcellularLocation>
</comment>
<keyword evidence="10 11" id="KW-0407">Ion channel</keyword>
<keyword evidence="7 11" id="KW-0406">Ion transport</keyword>
<dbReference type="PANTHER" id="PTHR11690">
    <property type="entry name" value="AMILORIDE-SENSITIVE SODIUM CHANNEL-RELATED"/>
    <property type="match status" value="1"/>
</dbReference>
<evidence type="ECO:0000256" key="5">
    <source>
        <dbReference type="ARBA" id="ARBA00022989"/>
    </source>
</evidence>
<dbReference type="GO" id="GO:0016020">
    <property type="term" value="C:membrane"/>
    <property type="evidence" value="ECO:0007669"/>
    <property type="project" value="UniProtKB-SubCell"/>
</dbReference>
<evidence type="ECO:0000256" key="10">
    <source>
        <dbReference type="ARBA" id="ARBA00023303"/>
    </source>
</evidence>
<evidence type="ECO:0000256" key="4">
    <source>
        <dbReference type="ARBA" id="ARBA00022692"/>
    </source>
</evidence>
<evidence type="ECO:0000256" key="3">
    <source>
        <dbReference type="ARBA" id="ARBA00022461"/>
    </source>
</evidence>
<evidence type="ECO:0000256" key="1">
    <source>
        <dbReference type="ARBA" id="ARBA00004141"/>
    </source>
</evidence>
<accession>A0A8J1J7S8</accession>
<protein>
    <submittedName>
        <fullName evidence="13">Acid-sensing ion channel 4-A-like</fullName>
    </submittedName>
</protein>
<keyword evidence="4 11" id="KW-0812">Transmembrane</keyword>
<gene>
    <name evidence="13 14" type="primary">LOC116408890</name>
</gene>
<dbReference type="KEGG" id="xtr:116408890"/>
<dbReference type="GeneID" id="116408890"/>
<dbReference type="GO" id="GO:0005272">
    <property type="term" value="F:sodium channel activity"/>
    <property type="evidence" value="ECO:0007669"/>
    <property type="project" value="UniProtKB-KW"/>
</dbReference>
<keyword evidence="3 11" id="KW-0894">Sodium channel</keyword>
<comment type="similarity">
    <text evidence="11">Belongs to the amiloride-sensitive sodium channel (TC 1.A.6) family.</text>
</comment>
<dbReference type="Pfam" id="PF00858">
    <property type="entry name" value="ASC"/>
    <property type="match status" value="1"/>
</dbReference>
<evidence type="ECO:0000256" key="7">
    <source>
        <dbReference type="ARBA" id="ARBA00023065"/>
    </source>
</evidence>
<keyword evidence="12" id="KW-1185">Reference proteome</keyword>
<dbReference type="Xenbase" id="XB-GENE-29094787">
    <property type="gene designation" value="LOC116408890"/>
</dbReference>
<evidence type="ECO:0000256" key="9">
    <source>
        <dbReference type="ARBA" id="ARBA00023201"/>
    </source>
</evidence>
<keyword evidence="6" id="KW-0915">Sodium</keyword>
<evidence type="ECO:0000313" key="14">
    <source>
        <dbReference type="Xenbase" id="XB-GENE-29094787"/>
    </source>
</evidence>
<dbReference type="AlphaFoldDB" id="A0A8J1J7S8"/>
<keyword evidence="8" id="KW-0472">Membrane</keyword>
<evidence type="ECO:0000313" key="12">
    <source>
        <dbReference type="Proteomes" id="UP000008143"/>
    </source>
</evidence>
<dbReference type="OMA" id="CRYQGQD"/>
<dbReference type="OrthoDB" id="6021021at2759"/>
<sequence>MPIQIFCTLSFSTEREPRNRNICGINSEEIELVEKDYFIATEPAAFASNCTLHGLNHIVTEGAWGPRRVIWTVSFLLSLSLFLSQVWERVAYYKTYPRLTAIDEMVAKRMFFPAVTFCNCNRFRPSQLSADELLYLAPLIGAPEDGEATFTQTPSDSKYDLYEITDRTSHQLSDMMLECRYQGAECDADDFIPVREIWALKALYKIQNTSL</sequence>
<name>A0A8J1J7S8_XENTR</name>
<dbReference type="PANTHER" id="PTHR11690:SF297">
    <property type="entry name" value="ACID-SENSING ION CHANNEL 1B"/>
    <property type="match status" value="1"/>
</dbReference>
<keyword evidence="5" id="KW-1133">Transmembrane helix</keyword>
<dbReference type="Proteomes" id="UP000008143">
    <property type="component" value="Chromosome 2"/>
</dbReference>
<reference evidence="13" key="1">
    <citation type="submission" date="2025-08" db="UniProtKB">
        <authorList>
            <consortium name="RefSeq"/>
        </authorList>
    </citation>
    <scope>IDENTIFICATION</scope>
    <source>
        <strain evidence="13">Nigerian</strain>
        <tissue evidence="13">Liver and blood</tissue>
    </source>
</reference>
<dbReference type="AGR" id="Xenbase:XB-GENE-29094787"/>
<keyword evidence="2 11" id="KW-0813">Transport</keyword>
<dbReference type="InterPro" id="IPR001873">
    <property type="entry name" value="ENaC"/>
</dbReference>
<organism evidence="12 13">
    <name type="scientific">Xenopus tropicalis</name>
    <name type="common">Western clawed frog</name>
    <name type="synonym">Silurana tropicalis</name>
    <dbReference type="NCBI Taxonomy" id="8364"/>
    <lineage>
        <taxon>Eukaryota</taxon>
        <taxon>Metazoa</taxon>
        <taxon>Chordata</taxon>
        <taxon>Craniata</taxon>
        <taxon>Vertebrata</taxon>
        <taxon>Euteleostomi</taxon>
        <taxon>Amphibia</taxon>
        <taxon>Batrachia</taxon>
        <taxon>Anura</taxon>
        <taxon>Pipoidea</taxon>
        <taxon>Pipidae</taxon>
        <taxon>Xenopodinae</taxon>
        <taxon>Xenopus</taxon>
        <taxon>Silurana</taxon>
    </lineage>
</organism>
<dbReference type="RefSeq" id="XP_031753075.1">
    <property type="nucleotide sequence ID" value="XM_031897215.1"/>
</dbReference>
<evidence type="ECO:0000256" key="11">
    <source>
        <dbReference type="RuleBase" id="RU000679"/>
    </source>
</evidence>
<keyword evidence="9 11" id="KW-0739">Sodium transport</keyword>